<dbReference type="AlphaFoldDB" id="A0A4Z2I9U4"/>
<name>A0A4Z2I9U4_9TELE</name>
<evidence type="ECO:0000313" key="2">
    <source>
        <dbReference type="Proteomes" id="UP000314294"/>
    </source>
</evidence>
<proteinExistence type="predicted"/>
<sequence length="142" mass="15517">MLETIKKLFTQFGVEELSQSSPDLKPIQRLRGDLETAMIAQHHEPHDCVEFFLFAFAVSEVLFSEVLECGDCSVAGLNNSIYKFTSAFLPVYDEVIKTGASAGRMVGDLKGLALGQETARRRTTPTKASGLSIAGRLSLLPH</sequence>
<reference evidence="1 2" key="1">
    <citation type="submission" date="2019-03" db="EMBL/GenBank/DDBJ databases">
        <title>First draft genome of Liparis tanakae, snailfish: a comprehensive survey of snailfish specific genes.</title>
        <authorList>
            <person name="Kim W."/>
            <person name="Song I."/>
            <person name="Jeong J.-H."/>
            <person name="Kim D."/>
            <person name="Kim S."/>
            <person name="Ryu S."/>
            <person name="Song J.Y."/>
            <person name="Lee S.K."/>
        </authorList>
    </citation>
    <scope>NUCLEOTIDE SEQUENCE [LARGE SCALE GENOMIC DNA]</scope>
    <source>
        <tissue evidence="1">Muscle</tissue>
    </source>
</reference>
<dbReference type="Proteomes" id="UP000314294">
    <property type="component" value="Unassembled WGS sequence"/>
</dbReference>
<evidence type="ECO:0000313" key="1">
    <source>
        <dbReference type="EMBL" id="TNN74717.1"/>
    </source>
</evidence>
<organism evidence="1 2">
    <name type="scientific">Liparis tanakae</name>
    <name type="common">Tanaka's snailfish</name>
    <dbReference type="NCBI Taxonomy" id="230148"/>
    <lineage>
        <taxon>Eukaryota</taxon>
        <taxon>Metazoa</taxon>
        <taxon>Chordata</taxon>
        <taxon>Craniata</taxon>
        <taxon>Vertebrata</taxon>
        <taxon>Euteleostomi</taxon>
        <taxon>Actinopterygii</taxon>
        <taxon>Neopterygii</taxon>
        <taxon>Teleostei</taxon>
        <taxon>Neoteleostei</taxon>
        <taxon>Acanthomorphata</taxon>
        <taxon>Eupercaria</taxon>
        <taxon>Perciformes</taxon>
        <taxon>Cottioidei</taxon>
        <taxon>Cottales</taxon>
        <taxon>Liparidae</taxon>
        <taxon>Liparis</taxon>
    </lineage>
</organism>
<dbReference type="EMBL" id="SRLO01000111">
    <property type="protein sequence ID" value="TNN74717.1"/>
    <property type="molecule type" value="Genomic_DNA"/>
</dbReference>
<keyword evidence="2" id="KW-1185">Reference proteome</keyword>
<accession>A0A4Z2I9U4</accession>
<comment type="caution">
    <text evidence="1">The sequence shown here is derived from an EMBL/GenBank/DDBJ whole genome shotgun (WGS) entry which is preliminary data.</text>
</comment>
<protein>
    <submittedName>
        <fullName evidence="1">Uncharacterized protein</fullName>
    </submittedName>
</protein>
<gene>
    <name evidence="1" type="ORF">EYF80_015035</name>
</gene>